<keyword evidence="1" id="KW-0812">Transmembrane</keyword>
<evidence type="ECO:0000256" key="1">
    <source>
        <dbReference type="SAM" id="Phobius"/>
    </source>
</evidence>
<name>A0A834TIG8_9FABA</name>
<comment type="caution">
    <text evidence="2">The sequence shown here is derived from an EMBL/GenBank/DDBJ whole genome shotgun (WGS) entry which is preliminary data.</text>
</comment>
<organism evidence="2 3">
    <name type="scientific">Senna tora</name>
    <dbReference type="NCBI Taxonomy" id="362788"/>
    <lineage>
        <taxon>Eukaryota</taxon>
        <taxon>Viridiplantae</taxon>
        <taxon>Streptophyta</taxon>
        <taxon>Embryophyta</taxon>
        <taxon>Tracheophyta</taxon>
        <taxon>Spermatophyta</taxon>
        <taxon>Magnoliopsida</taxon>
        <taxon>eudicotyledons</taxon>
        <taxon>Gunneridae</taxon>
        <taxon>Pentapetalae</taxon>
        <taxon>rosids</taxon>
        <taxon>fabids</taxon>
        <taxon>Fabales</taxon>
        <taxon>Fabaceae</taxon>
        <taxon>Caesalpinioideae</taxon>
        <taxon>Cassia clade</taxon>
        <taxon>Senna</taxon>
    </lineage>
</organism>
<dbReference type="AlphaFoldDB" id="A0A834TIG8"/>
<keyword evidence="1" id="KW-1133">Transmembrane helix</keyword>
<dbReference type="OrthoDB" id="659599at2759"/>
<proteinExistence type="predicted"/>
<dbReference type="Proteomes" id="UP000634136">
    <property type="component" value="Unassembled WGS sequence"/>
</dbReference>
<accession>A0A834TIG8</accession>
<keyword evidence="3" id="KW-1185">Reference proteome</keyword>
<dbReference type="PANTHER" id="PTHR33625">
    <property type="entry name" value="OS08G0179900 PROTEIN"/>
    <property type="match status" value="1"/>
</dbReference>
<keyword evidence="1" id="KW-0472">Membrane</keyword>
<sequence>MGGGGAMRTVVKAAGIGVASTGLRGLPGASPAEHSVRQASRPVSAVLSASSQGAKAAEVAPLHTAASWDSDDWDLAFDEELVMKAGEPTPRVVFDGVPSFNEAKAATAELKDAIDELYLSSSQCEGSLTGSEVSVHSPLLPGTETKSCVIESNSSLTVPNQALQAFKFLNSSSEAQTIVASLASDPNVWNAIMENETLKEYFKSQQKAAGFESEKSTENVEELPSSDENINRGNVFDDFKDIFQSIKCSVKEMVSNVSNYFNNIFGVPADEKTSSGNTKASFIDPVTVGGSIMGLAVMVVMVVLLKRNY</sequence>
<feature type="transmembrane region" description="Helical" evidence="1">
    <location>
        <begin position="282"/>
        <end position="305"/>
    </location>
</feature>
<evidence type="ECO:0000313" key="2">
    <source>
        <dbReference type="EMBL" id="KAF7822822.1"/>
    </source>
</evidence>
<dbReference type="EMBL" id="JAAIUW010000007">
    <property type="protein sequence ID" value="KAF7822822.1"/>
    <property type="molecule type" value="Genomic_DNA"/>
</dbReference>
<reference evidence="2" key="1">
    <citation type="submission" date="2020-09" db="EMBL/GenBank/DDBJ databases">
        <title>Genome-Enabled Discovery of Anthraquinone Biosynthesis in Senna tora.</title>
        <authorList>
            <person name="Kang S.-H."/>
            <person name="Pandey R.P."/>
            <person name="Lee C.-M."/>
            <person name="Sim J.-S."/>
            <person name="Jeong J.-T."/>
            <person name="Choi B.-S."/>
            <person name="Jung M."/>
            <person name="Ginzburg D."/>
            <person name="Zhao K."/>
            <person name="Won S.Y."/>
            <person name="Oh T.-J."/>
            <person name="Yu Y."/>
            <person name="Kim N.-H."/>
            <person name="Lee O.R."/>
            <person name="Lee T.-H."/>
            <person name="Bashyal P."/>
            <person name="Kim T.-S."/>
            <person name="Lee W.-H."/>
            <person name="Kawkins C."/>
            <person name="Kim C.-K."/>
            <person name="Kim J.S."/>
            <person name="Ahn B.O."/>
            <person name="Rhee S.Y."/>
            <person name="Sohng J.K."/>
        </authorList>
    </citation>
    <scope>NUCLEOTIDE SEQUENCE</scope>
    <source>
        <tissue evidence="2">Leaf</tissue>
    </source>
</reference>
<gene>
    <name evidence="2" type="ORF">G2W53_020966</name>
</gene>
<protein>
    <submittedName>
        <fullName evidence="2">Uncharacterized protein</fullName>
    </submittedName>
</protein>
<evidence type="ECO:0000313" key="3">
    <source>
        <dbReference type="Proteomes" id="UP000634136"/>
    </source>
</evidence>
<dbReference type="PANTHER" id="PTHR33625:SF4">
    <property type="entry name" value="OS08G0179900 PROTEIN"/>
    <property type="match status" value="1"/>
</dbReference>